<feature type="signal peptide" evidence="1">
    <location>
        <begin position="1"/>
        <end position="29"/>
    </location>
</feature>
<keyword evidence="1" id="KW-0732">Signal</keyword>
<dbReference type="Gene3D" id="2.60.40.3340">
    <property type="entry name" value="Domain of unknown function DUF4426"/>
    <property type="match status" value="1"/>
</dbReference>
<dbReference type="Proteomes" id="UP001596506">
    <property type="component" value="Unassembled WGS sequence"/>
</dbReference>
<evidence type="ECO:0000256" key="1">
    <source>
        <dbReference type="SAM" id="SignalP"/>
    </source>
</evidence>
<evidence type="ECO:0000313" key="3">
    <source>
        <dbReference type="EMBL" id="MFC7296247.1"/>
    </source>
</evidence>
<evidence type="ECO:0000313" key="4">
    <source>
        <dbReference type="Proteomes" id="UP001596506"/>
    </source>
</evidence>
<comment type="caution">
    <text evidence="3">The sequence shown here is derived from an EMBL/GenBank/DDBJ whole genome shotgun (WGS) entry which is preliminary data.</text>
</comment>
<proteinExistence type="predicted"/>
<dbReference type="Pfam" id="PF14467">
    <property type="entry name" value="DUF4426"/>
    <property type="match status" value="1"/>
</dbReference>
<dbReference type="EMBL" id="JBHTBD010000008">
    <property type="protein sequence ID" value="MFC7296247.1"/>
    <property type="molecule type" value="Genomic_DNA"/>
</dbReference>
<keyword evidence="4" id="KW-1185">Reference proteome</keyword>
<feature type="chain" id="PRO_5046164709" evidence="1">
    <location>
        <begin position="30"/>
        <end position="153"/>
    </location>
</feature>
<evidence type="ECO:0000259" key="2">
    <source>
        <dbReference type="Pfam" id="PF14467"/>
    </source>
</evidence>
<accession>A0ABW2IZ55</accession>
<gene>
    <name evidence="3" type="ORF">ACFQQA_16130</name>
</gene>
<organism evidence="3 4">
    <name type="scientific">Marinobacter aromaticivorans</name>
    <dbReference type="NCBI Taxonomy" id="1494078"/>
    <lineage>
        <taxon>Bacteria</taxon>
        <taxon>Pseudomonadati</taxon>
        <taxon>Pseudomonadota</taxon>
        <taxon>Gammaproteobacteria</taxon>
        <taxon>Pseudomonadales</taxon>
        <taxon>Marinobacteraceae</taxon>
        <taxon>Marinobacter</taxon>
    </lineage>
</organism>
<dbReference type="InterPro" id="IPR025218">
    <property type="entry name" value="DUF4426"/>
</dbReference>
<reference evidence="4" key="1">
    <citation type="journal article" date="2019" name="Int. J. Syst. Evol. Microbiol.">
        <title>The Global Catalogue of Microorganisms (GCM) 10K type strain sequencing project: providing services to taxonomists for standard genome sequencing and annotation.</title>
        <authorList>
            <consortium name="The Broad Institute Genomics Platform"/>
            <consortium name="The Broad Institute Genome Sequencing Center for Infectious Disease"/>
            <person name="Wu L."/>
            <person name="Ma J."/>
        </authorList>
    </citation>
    <scope>NUCLEOTIDE SEQUENCE [LARGE SCALE GENOMIC DNA]</scope>
    <source>
        <strain evidence="4">CCUG 60559</strain>
    </source>
</reference>
<protein>
    <submittedName>
        <fullName evidence="3">DUF4426 domain-containing protein</fullName>
    </submittedName>
</protein>
<dbReference type="RefSeq" id="WP_379923812.1">
    <property type="nucleotide sequence ID" value="NZ_JBHTBD010000008.1"/>
</dbReference>
<name>A0ABW2IZ55_9GAMM</name>
<feature type="domain" description="DUF4426" evidence="2">
    <location>
        <begin position="32"/>
        <end position="153"/>
    </location>
</feature>
<sequence length="153" mass="17108">MMINKTLRSVFTLAVIALYASLFSLSAHAGSEDFGDYQVHWSVFPSTFLTPETAKANNLQRSKGIGIVNISIMRENENGVIEPVAGQVEGKVSNDVQQVKFLAFRRIQEGDSVYFIAQYQYSSGELMTFNVTARPTGHRQDLPVRFAHTLFND</sequence>